<feature type="compositionally biased region" description="Basic and acidic residues" evidence="1">
    <location>
        <begin position="7"/>
        <end position="19"/>
    </location>
</feature>
<name>A0A834H0Z7_RHOSS</name>
<organism evidence="2 3">
    <name type="scientific">Rhododendron simsii</name>
    <name type="common">Sims's rhododendron</name>
    <dbReference type="NCBI Taxonomy" id="118357"/>
    <lineage>
        <taxon>Eukaryota</taxon>
        <taxon>Viridiplantae</taxon>
        <taxon>Streptophyta</taxon>
        <taxon>Embryophyta</taxon>
        <taxon>Tracheophyta</taxon>
        <taxon>Spermatophyta</taxon>
        <taxon>Magnoliopsida</taxon>
        <taxon>eudicotyledons</taxon>
        <taxon>Gunneridae</taxon>
        <taxon>Pentapetalae</taxon>
        <taxon>asterids</taxon>
        <taxon>Ericales</taxon>
        <taxon>Ericaceae</taxon>
        <taxon>Ericoideae</taxon>
        <taxon>Rhodoreae</taxon>
        <taxon>Rhododendron</taxon>
    </lineage>
</organism>
<dbReference type="AlphaFoldDB" id="A0A834H0Z7"/>
<comment type="caution">
    <text evidence="2">The sequence shown here is derived from an EMBL/GenBank/DDBJ whole genome shotgun (WGS) entry which is preliminary data.</text>
</comment>
<keyword evidence="3" id="KW-1185">Reference proteome</keyword>
<accession>A0A834H0Z7</accession>
<evidence type="ECO:0000256" key="1">
    <source>
        <dbReference type="SAM" id="MobiDB-lite"/>
    </source>
</evidence>
<evidence type="ECO:0000313" key="3">
    <source>
        <dbReference type="Proteomes" id="UP000626092"/>
    </source>
</evidence>
<dbReference type="Proteomes" id="UP000626092">
    <property type="component" value="Unassembled WGS sequence"/>
</dbReference>
<protein>
    <submittedName>
        <fullName evidence="2">Uncharacterized protein</fullName>
    </submittedName>
</protein>
<reference evidence="2" key="1">
    <citation type="submission" date="2019-11" db="EMBL/GenBank/DDBJ databases">
        <authorList>
            <person name="Liu Y."/>
            <person name="Hou J."/>
            <person name="Li T.-Q."/>
            <person name="Guan C.-H."/>
            <person name="Wu X."/>
            <person name="Wu H.-Z."/>
            <person name="Ling F."/>
            <person name="Zhang R."/>
            <person name="Shi X.-G."/>
            <person name="Ren J.-P."/>
            <person name="Chen E.-F."/>
            <person name="Sun J.-M."/>
        </authorList>
    </citation>
    <scope>NUCLEOTIDE SEQUENCE</scope>
    <source>
        <strain evidence="2">Adult_tree_wgs_1</strain>
        <tissue evidence="2">Leaves</tissue>
    </source>
</reference>
<dbReference type="OrthoDB" id="1746220at2759"/>
<gene>
    <name evidence="2" type="ORF">RHSIM_Rhsim04G0097300</name>
</gene>
<dbReference type="EMBL" id="WJXA01000004">
    <property type="protein sequence ID" value="KAF7145605.1"/>
    <property type="molecule type" value="Genomic_DNA"/>
</dbReference>
<sequence>MGFGTKQNREISHGRKRMETISQRRKRMETICVFYVISPMDSSNFPKEKKEDGDDLFLWFGLGLINVEHEEAPGSYGMDGFLSDQANAIPGIEEKEPWDRSNEVTMEIGKIHYDACKIGVSGASLQSMFMDSKLNNMQHSIGTLEKLCEKVSHSLKSFQDSDRSYDPPEHANVFYIQILDLLVM</sequence>
<proteinExistence type="predicted"/>
<evidence type="ECO:0000313" key="2">
    <source>
        <dbReference type="EMBL" id="KAF7145605.1"/>
    </source>
</evidence>
<feature type="region of interest" description="Disordered" evidence="1">
    <location>
        <begin position="1"/>
        <end position="20"/>
    </location>
</feature>